<evidence type="ECO:0000256" key="11">
    <source>
        <dbReference type="HAMAP-Rule" id="MF_01939"/>
    </source>
</evidence>
<dbReference type="NCBIfam" id="TIGR02317">
    <property type="entry name" value="prpB"/>
    <property type="match status" value="1"/>
</dbReference>
<dbReference type="NCBIfam" id="NF008455">
    <property type="entry name" value="PRK11320.1"/>
    <property type="match status" value="1"/>
</dbReference>
<feature type="binding site" evidence="11">
    <location>
        <position position="87"/>
    </location>
    <ligand>
        <name>Mg(2+)</name>
        <dbReference type="ChEBI" id="CHEBI:18420"/>
    </ligand>
</feature>
<evidence type="ECO:0000256" key="8">
    <source>
        <dbReference type="ARBA" id="ARBA00044762"/>
    </source>
</evidence>
<dbReference type="AlphaFoldDB" id="A0A0B4XMG5"/>
<dbReference type="PANTHER" id="PTHR42905:SF5">
    <property type="entry name" value="CARBOXYVINYL-CARBOXYPHOSPHONATE PHOSPHORYLMUTASE, CHLOROPLASTIC"/>
    <property type="match status" value="1"/>
</dbReference>
<feature type="binding site" evidence="11">
    <location>
        <begin position="210"/>
        <end position="212"/>
    </location>
    <ligand>
        <name>substrate</name>
    </ligand>
</feature>
<feature type="binding site" evidence="11">
    <location>
        <position position="270"/>
    </location>
    <ligand>
        <name>substrate</name>
    </ligand>
</feature>
<dbReference type="SUPFAM" id="SSF51621">
    <property type="entry name" value="Phosphoenolpyruvate/pyruvate domain"/>
    <property type="match status" value="1"/>
</dbReference>
<feature type="binding site" evidence="11">
    <location>
        <begin position="45"/>
        <end position="47"/>
    </location>
    <ligand>
        <name>substrate</name>
    </ligand>
</feature>
<comment type="function">
    <text evidence="11">Involved in the catabolism of short chain fatty acids (SCFA) via the 2-methylcitrate cycle (propionate degradation route). Catalyzes the thermodynamically favored C-C bond cleavage of (2R,3S)-2-methylisocitrate to yield pyruvate and succinate via an alpha-carboxy-carbanion intermediate.</text>
</comment>
<comment type="catalytic activity">
    <reaction evidence="1 11 12">
        <text>(2S,3R)-3-hydroxybutane-1,2,3-tricarboxylate = pyruvate + succinate</text>
        <dbReference type="Rhea" id="RHEA:16809"/>
        <dbReference type="ChEBI" id="CHEBI:15361"/>
        <dbReference type="ChEBI" id="CHEBI:30031"/>
        <dbReference type="ChEBI" id="CHEBI:57429"/>
        <dbReference type="EC" id="4.1.3.30"/>
    </reaction>
</comment>
<accession>A0A0B4XMG5</accession>
<evidence type="ECO:0000256" key="4">
    <source>
        <dbReference type="ARBA" id="ARBA00012260"/>
    </source>
</evidence>
<dbReference type="EC" id="4.1.3.30" evidence="4 11"/>
<comment type="function">
    <text evidence="12">Catalyzes the thermodynamically favored C-C bond cleavage of (2R,3S)-2-methylisocitrate to yield pyruvate and succinate.</text>
</comment>
<evidence type="ECO:0000313" key="14">
    <source>
        <dbReference type="Proteomes" id="UP000006764"/>
    </source>
</evidence>
<dbReference type="HOGENOM" id="CLU_027389_3_2_6"/>
<protein>
    <recommendedName>
        <fullName evidence="10 11">2-methylisocitrate lyase</fullName>
        <shortName evidence="11">2-MIC</shortName>
        <shortName evidence="11">MICL</shortName>
        <ecNumber evidence="4 11">4.1.3.30</ecNumber>
    </recommendedName>
    <alternativeName>
        <fullName evidence="11">(2R,3S)-2-methylisocitrate lyase</fullName>
    </alternativeName>
</protein>
<comment type="cofactor">
    <cofactor evidence="2 11">
        <name>Mg(2+)</name>
        <dbReference type="ChEBI" id="CHEBI:18420"/>
    </cofactor>
</comment>
<dbReference type="STRING" id="391936.S7S_09570"/>
<feature type="binding site" evidence="11">
    <location>
        <position position="157"/>
    </location>
    <ligand>
        <name>substrate</name>
    </ligand>
</feature>
<comment type="similarity">
    <text evidence="3 11 12">Belongs to the isocitrate lyase/PEP mutase superfamily. Methylisocitrate lyase family.</text>
</comment>
<evidence type="ECO:0000313" key="13">
    <source>
        <dbReference type="EMBL" id="AJD48326.1"/>
    </source>
</evidence>
<dbReference type="InterPro" id="IPR039556">
    <property type="entry name" value="ICL/PEPM"/>
</dbReference>
<evidence type="ECO:0000256" key="1">
    <source>
        <dbReference type="ARBA" id="ARBA00001050"/>
    </source>
</evidence>
<dbReference type="InterPro" id="IPR018523">
    <property type="entry name" value="Isocitrate_lyase_ph_CS"/>
</dbReference>
<dbReference type="CDD" id="cd00377">
    <property type="entry name" value="ICL_PEPM"/>
    <property type="match status" value="1"/>
</dbReference>
<reference evidence="13 14" key="1">
    <citation type="journal article" date="2012" name="J. Bacteriol.">
        <title>Genome sequence of an alkane-degrading bacterium, Alcanivorax pacificus type strain W11-5, isolated from deep sea sediment.</title>
        <authorList>
            <person name="Lai Q."/>
            <person name="Shao Z."/>
        </authorList>
    </citation>
    <scope>NUCLEOTIDE SEQUENCE [LARGE SCALE GENOMIC DNA]</scope>
    <source>
        <strain evidence="13 14">W11-5</strain>
    </source>
</reference>
<feature type="binding site" evidence="11">
    <location>
        <position position="85"/>
    </location>
    <ligand>
        <name>Mg(2+)</name>
        <dbReference type="ChEBI" id="CHEBI:18420"/>
    </ligand>
</feature>
<feature type="binding site" evidence="11">
    <location>
        <begin position="122"/>
        <end position="123"/>
    </location>
    <ligand>
        <name>substrate</name>
    </ligand>
</feature>
<dbReference type="HAMAP" id="MF_01939">
    <property type="entry name" value="PrpB"/>
    <property type="match status" value="1"/>
</dbReference>
<evidence type="ECO:0000256" key="9">
    <source>
        <dbReference type="ARBA" id="ARBA00057039"/>
    </source>
</evidence>
<feature type="binding site" evidence="11">
    <location>
        <position position="241"/>
    </location>
    <ligand>
        <name>substrate</name>
    </ligand>
</feature>
<dbReference type="RefSeq" id="WP_008735538.1">
    <property type="nucleotide sequence ID" value="NZ_CP004387.1"/>
</dbReference>
<evidence type="ECO:0000256" key="12">
    <source>
        <dbReference type="RuleBase" id="RU361121"/>
    </source>
</evidence>
<evidence type="ECO:0000256" key="6">
    <source>
        <dbReference type="ARBA" id="ARBA00022842"/>
    </source>
</evidence>
<dbReference type="InterPro" id="IPR015813">
    <property type="entry name" value="Pyrv/PenolPyrv_kinase-like_dom"/>
</dbReference>
<comment type="subunit">
    <text evidence="8 11">Homotetramer; dimer of dimers.</text>
</comment>
<comment type="function">
    <text evidence="9">Involved in the catabolism of short chain fatty acids (SCFA) via the 2-methylcitrate cycle I (propionate degradation route). Catalyzes the thermodynamically favored C-C bond cleavage of (2R,3S)-2-methylisocitrate to yield pyruvate and succinate via an alpha-carboxy-carbanion intermediate.</text>
</comment>
<feature type="binding site" evidence="11">
    <location>
        <position position="187"/>
    </location>
    <ligand>
        <name>substrate</name>
    </ligand>
</feature>
<organism evidence="13 14">
    <name type="scientific">Isoalcanivorax pacificus W11-5</name>
    <dbReference type="NCBI Taxonomy" id="391936"/>
    <lineage>
        <taxon>Bacteria</taxon>
        <taxon>Pseudomonadati</taxon>
        <taxon>Pseudomonadota</taxon>
        <taxon>Gammaproteobacteria</taxon>
        <taxon>Oceanospirillales</taxon>
        <taxon>Alcanivoracaceae</taxon>
        <taxon>Isoalcanivorax</taxon>
    </lineage>
</organism>
<keyword evidence="14" id="KW-1185">Reference proteome</keyword>
<evidence type="ECO:0000256" key="10">
    <source>
        <dbReference type="ARBA" id="ARBA00073849"/>
    </source>
</evidence>
<sequence length="295" mass="32055">MTTLTAGGRFRKALAEEQPLQIMGTINAYCAMMAEQVGYRAIYLSGGGVANASYGLPDLGMTSLNDVLEDVRRISAATDVPLLVDIDTGWGGAFNIGRTVKEMIRAGAGAVHLEDQVAQKRCGHRPNKEIVSKDEMVDRIKAAADARFDPDFFIIARTDAFQKEGLEAAIERARACLEAGADGIFAEAVHTLDDYRAFSDGIGGAPLLANITEFGATPLFTRDELAAAGANMILYPLSAFRAMNKAALTVYEAIRKDGHQKDVVDIMQTRMELYDFLGYHDYEQKLDALFSKGKA</sequence>
<keyword evidence="7 11" id="KW-0456">Lyase</keyword>
<dbReference type="Pfam" id="PF13714">
    <property type="entry name" value="PEP_mutase"/>
    <property type="match status" value="1"/>
</dbReference>
<dbReference type="UniPathway" id="UPA00946"/>
<dbReference type="InterPro" id="IPR040442">
    <property type="entry name" value="Pyrv_kinase-like_dom_sf"/>
</dbReference>
<dbReference type="GO" id="GO:0000287">
    <property type="term" value="F:magnesium ion binding"/>
    <property type="evidence" value="ECO:0007669"/>
    <property type="project" value="UniProtKB-UniRule"/>
</dbReference>
<dbReference type="GO" id="GO:0019629">
    <property type="term" value="P:propionate catabolic process, 2-methylcitrate cycle"/>
    <property type="evidence" value="ECO:0007669"/>
    <property type="project" value="UniProtKB-UniRule"/>
</dbReference>
<keyword evidence="5 11" id="KW-0479">Metal-binding</keyword>
<gene>
    <name evidence="11 13" type="primary">prpB</name>
    <name evidence="13" type="ORF">S7S_09570</name>
</gene>
<dbReference type="Gene3D" id="3.20.20.60">
    <property type="entry name" value="Phosphoenolpyruvate-binding domains"/>
    <property type="match status" value="1"/>
</dbReference>
<keyword evidence="6 11" id="KW-0460">Magnesium</keyword>
<dbReference type="PROSITE" id="PS00161">
    <property type="entry name" value="ISOCITRATE_LYASE"/>
    <property type="match status" value="1"/>
</dbReference>
<dbReference type="KEGG" id="apac:S7S_09570"/>
<comment type="pathway">
    <text evidence="11 12">Organic acid metabolism; propanoate degradation.</text>
</comment>
<dbReference type="InterPro" id="IPR012695">
    <property type="entry name" value="PrpB"/>
</dbReference>
<dbReference type="GO" id="GO:0046421">
    <property type="term" value="F:methylisocitrate lyase activity"/>
    <property type="evidence" value="ECO:0007669"/>
    <property type="project" value="UniProtKB-UniRule"/>
</dbReference>
<evidence type="ECO:0000256" key="7">
    <source>
        <dbReference type="ARBA" id="ARBA00023239"/>
    </source>
</evidence>
<proteinExistence type="inferred from homology"/>
<name>A0A0B4XMG5_9GAMM</name>
<evidence type="ECO:0000256" key="5">
    <source>
        <dbReference type="ARBA" id="ARBA00022723"/>
    </source>
</evidence>
<dbReference type="FunFam" id="3.20.20.60:FF:000009">
    <property type="entry name" value="2-methylisocitrate lyase"/>
    <property type="match status" value="1"/>
</dbReference>
<dbReference type="PANTHER" id="PTHR42905">
    <property type="entry name" value="PHOSPHOENOLPYRUVATE CARBOXYLASE"/>
    <property type="match status" value="1"/>
</dbReference>
<evidence type="ECO:0000256" key="2">
    <source>
        <dbReference type="ARBA" id="ARBA00001946"/>
    </source>
</evidence>
<dbReference type="OrthoDB" id="9771433at2"/>
<dbReference type="Proteomes" id="UP000006764">
    <property type="component" value="Chromosome"/>
</dbReference>
<evidence type="ECO:0000256" key="3">
    <source>
        <dbReference type="ARBA" id="ARBA00009282"/>
    </source>
</evidence>
<dbReference type="EMBL" id="CP004387">
    <property type="protein sequence ID" value="AJD48326.1"/>
    <property type="molecule type" value="Genomic_DNA"/>
</dbReference>